<comment type="similarity">
    <text evidence="1">Belongs to the LysR transcriptional regulatory family.</text>
</comment>
<reference evidence="10" key="1">
    <citation type="submission" date="2018-05" db="EMBL/GenBank/DDBJ databases">
        <authorList>
            <person name="Deangelis K."/>
            <person name="Huntemann M."/>
            <person name="Clum A."/>
            <person name="Pillay M."/>
            <person name="Palaniappan K."/>
            <person name="Varghese N."/>
            <person name="Mikhailova N."/>
            <person name="Stamatis D."/>
            <person name="Reddy T."/>
            <person name="Daum C."/>
            <person name="Shapiro N."/>
            <person name="Ivanova N."/>
            <person name="Kyrpides N."/>
            <person name="Woyke T."/>
        </authorList>
    </citation>
    <scope>NUCLEOTIDE SEQUENCE [LARGE SCALE GENOMIC DNA]</scope>
    <source>
        <strain evidence="10">GAS496</strain>
    </source>
</reference>
<comment type="function">
    <text evidence="7">Required for the induction the katG gene for catalase. Involved in the response to hydrogen peroxide.</text>
</comment>
<evidence type="ECO:0000313" key="10">
    <source>
        <dbReference type="Proteomes" id="UP000247781"/>
    </source>
</evidence>
<dbReference type="Proteomes" id="UP000247781">
    <property type="component" value="Unassembled WGS sequence"/>
</dbReference>
<dbReference type="GO" id="GO:0032993">
    <property type="term" value="C:protein-DNA complex"/>
    <property type="evidence" value="ECO:0007669"/>
    <property type="project" value="TreeGrafter"/>
</dbReference>
<dbReference type="Pfam" id="PF00126">
    <property type="entry name" value="HTH_1"/>
    <property type="match status" value="1"/>
</dbReference>
<keyword evidence="4" id="KW-0010">Activator</keyword>
<evidence type="ECO:0000313" key="9">
    <source>
        <dbReference type="EMBL" id="PXX13062.1"/>
    </source>
</evidence>
<dbReference type="Pfam" id="PF03466">
    <property type="entry name" value="LysR_substrate"/>
    <property type="match status" value="1"/>
</dbReference>
<dbReference type="OrthoDB" id="3176554at2"/>
<dbReference type="InterPro" id="IPR036390">
    <property type="entry name" value="WH_DNA-bd_sf"/>
</dbReference>
<keyword evidence="2" id="KW-0805">Transcription regulation</keyword>
<proteinExistence type="inferred from homology"/>
<dbReference type="EMBL" id="QJJU01000001">
    <property type="protein sequence ID" value="PXX13062.1"/>
    <property type="molecule type" value="Genomic_DNA"/>
</dbReference>
<dbReference type="PROSITE" id="PS50931">
    <property type="entry name" value="HTH_LYSR"/>
    <property type="match status" value="1"/>
</dbReference>
<evidence type="ECO:0000256" key="3">
    <source>
        <dbReference type="ARBA" id="ARBA00023125"/>
    </source>
</evidence>
<gene>
    <name evidence="9" type="ORF">C8E89_101210</name>
</gene>
<dbReference type="Gene3D" id="3.40.190.10">
    <property type="entry name" value="Periplasmic binding protein-like II"/>
    <property type="match status" value="2"/>
</dbReference>
<dbReference type="PANTHER" id="PTHR30346">
    <property type="entry name" value="TRANSCRIPTIONAL DUAL REGULATOR HCAR-RELATED"/>
    <property type="match status" value="1"/>
</dbReference>
<dbReference type="RefSeq" id="WP_110314218.1">
    <property type="nucleotide sequence ID" value="NZ_QJJU01000001.1"/>
</dbReference>
<evidence type="ECO:0000256" key="5">
    <source>
        <dbReference type="ARBA" id="ARBA00023163"/>
    </source>
</evidence>
<evidence type="ECO:0000256" key="2">
    <source>
        <dbReference type="ARBA" id="ARBA00023015"/>
    </source>
</evidence>
<keyword evidence="5" id="KW-0804">Transcription</keyword>
<dbReference type="PANTHER" id="PTHR30346:SF0">
    <property type="entry name" value="HCA OPERON TRANSCRIPTIONAL ACTIVATOR HCAR"/>
    <property type="match status" value="1"/>
</dbReference>
<evidence type="ECO:0000256" key="7">
    <source>
        <dbReference type="ARBA" id="ARBA00056658"/>
    </source>
</evidence>
<dbReference type="InterPro" id="IPR005119">
    <property type="entry name" value="LysR_subst-bd"/>
</dbReference>
<reference evidence="9 10" key="2">
    <citation type="submission" date="2018-06" db="EMBL/GenBank/DDBJ databases">
        <title>Sequencing of bacterial isolates from soil warming experiment in Harvard Forest, Massachusetts, USA.</title>
        <authorList>
            <person name="Deangelis K.PhD."/>
        </authorList>
    </citation>
    <scope>NUCLEOTIDE SEQUENCE [LARGE SCALE GENOMIC DNA]</scope>
    <source>
        <strain evidence="9 10">GAS496</strain>
    </source>
</reference>
<dbReference type="Gene3D" id="1.10.10.10">
    <property type="entry name" value="Winged helix-like DNA-binding domain superfamily/Winged helix DNA-binding domain"/>
    <property type="match status" value="1"/>
</dbReference>
<dbReference type="SUPFAM" id="SSF46785">
    <property type="entry name" value="Winged helix' DNA-binding domain"/>
    <property type="match status" value="1"/>
</dbReference>
<dbReference type="AlphaFoldDB" id="A0A318HNM2"/>
<keyword evidence="3 9" id="KW-0238">DNA-binding</keyword>
<dbReference type="SUPFAM" id="SSF53850">
    <property type="entry name" value="Periplasmic binding protein-like II"/>
    <property type="match status" value="1"/>
</dbReference>
<dbReference type="PRINTS" id="PR00039">
    <property type="entry name" value="HTHLYSR"/>
</dbReference>
<evidence type="ECO:0000256" key="1">
    <source>
        <dbReference type="ARBA" id="ARBA00009437"/>
    </source>
</evidence>
<evidence type="ECO:0000256" key="4">
    <source>
        <dbReference type="ARBA" id="ARBA00023159"/>
    </source>
</evidence>
<keyword evidence="10" id="KW-1185">Reference proteome</keyword>
<evidence type="ECO:0000259" key="8">
    <source>
        <dbReference type="PROSITE" id="PS50931"/>
    </source>
</evidence>
<dbReference type="InterPro" id="IPR036388">
    <property type="entry name" value="WH-like_DNA-bd_sf"/>
</dbReference>
<dbReference type="FunFam" id="1.10.10.10:FF:000001">
    <property type="entry name" value="LysR family transcriptional regulator"/>
    <property type="match status" value="1"/>
</dbReference>
<comment type="caution">
    <text evidence="9">The sequence shown here is derived from an EMBL/GenBank/DDBJ whole genome shotgun (WGS) entry which is preliminary data.</text>
</comment>
<dbReference type="GO" id="GO:0003700">
    <property type="term" value="F:DNA-binding transcription factor activity"/>
    <property type="evidence" value="ECO:0007669"/>
    <property type="project" value="InterPro"/>
</dbReference>
<dbReference type="CDD" id="cd08414">
    <property type="entry name" value="PBP2_LTTR_aromatics_like"/>
    <property type="match status" value="1"/>
</dbReference>
<evidence type="ECO:0000256" key="6">
    <source>
        <dbReference type="ARBA" id="ARBA00040885"/>
    </source>
</evidence>
<accession>A0A318HNM2</accession>
<feature type="domain" description="HTH lysR-type" evidence="8">
    <location>
        <begin position="1"/>
        <end position="58"/>
    </location>
</feature>
<dbReference type="InterPro" id="IPR000847">
    <property type="entry name" value="LysR_HTH_N"/>
</dbReference>
<organism evidence="9 10">
    <name type="scientific">Mycolicibacterium moriokaense</name>
    <dbReference type="NCBI Taxonomy" id="39691"/>
    <lineage>
        <taxon>Bacteria</taxon>
        <taxon>Bacillati</taxon>
        <taxon>Actinomycetota</taxon>
        <taxon>Actinomycetes</taxon>
        <taxon>Mycobacteriales</taxon>
        <taxon>Mycobacteriaceae</taxon>
        <taxon>Mycolicibacterium</taxon>
    </lineage>
</organism>
<protein>
    <recommendedName>
        <fullName evidence="6">Probable hydrogen peroxide-inducible genes activator</fullName>
    </recommendedName>
</protein>
<dbReference type="GO" id="GO:0003677">
    <property type="term" value="F:DNA binding"/>
    <property type="evidence" value="ECO:0007669"/>
    <property type="project" value="UniProtKB-KW"/>
</dbReference>
<name>A0A318HNM2_9MYCO</name>
<sequence length="299" mass="32126">MEFRELAAFVAIAEEGGLSAASRRLHISQPALSQTVNGLERELGIKLLVRSSTGVQPTEAGMAFLAEARALLARRDQAVATMAELTADGGGTIRLGIPLELDADVLPRALARFTAKYPETQVVPRQLSTAAQFNALRDDTLDVGLVRERLAGPEFDAMLVSRENLGVLIPSDLAGDLVGPDGVRLDALHGLKWIGFPRAGSPAWFDELTSILRSHGIDVGLPVPEDLELVAAMKYASVGSGHAFALAPRRGQDQLPAAVIWAPLVGNPLVRRTWAVWLSSSRRRDIGHFVTSFDSPDDD</sequence>